<name>A0A550C4J9_9AGAR</name>
<dbReference type="EMBL" id="VDMD01000026">
    <property type="protein sequence ID" value="TRM59722.1"/>
    <property type="molecule type" value="Genomic_DNA"/>
</dbReference>
<dbReference type="OrthoDB" id="10573108at2759"/>
<keyword evidence="2" id="KW-1185">Reference proteome</keyword>
<sequence>MSTSADIQLEWQLISLYEQARLRELPSISSPFHRRISLILGRPDLFRYLEGDPYAVPVRDWVPRSTTVMSVTTCLLALALIAESAVSTVQPNWAPVIKIASRVWPHVLRWIPFIHPAHGVLEPHPSHIRALVGILPVMYHVGVLNPSLREHTPCICRYIVSMWDYVSEHLQAGTKHEEQADSLQAIRFLGVCVRESLCPTATLSTEASSSDVRQEMVLSMHRRHDCLLMYLLRKAETLLECVLENALLAASALRVYLEIMSVLAQDVVVMASHLRPAIKLTVALTQRLPSGDLVAAACELMLGIWRTAHDNQPLVWSLRFGLVDVLRSCPSDGGARNIRAEIFSYIASRTAHRGVLRALLEEGHSRLLLGDGIAGNTRQARDIDETLLRRVVLMRSLCTSMCALETHRKILSRTGVVSRLDAGFVMLQVFQLLCSEKGLRTLHDLARIQEGHEARPSATEVCLEIRLDQLPPQHSIGRPTHPSSSGASSDLFLTIKIKLPGSRKTKAIVFEQVSLGGFINAIRSLEQVGVVGDQSLHLLTSLLQHWNGMRAGADEEAKLALDARI</sequence>
<proteinExistence type="predicted"/>
<evidence type="ECO:0000313" key="2">
    <source>
        <dbReference type="Proteomes" id="UP000320762"/>
    </source>
</evidence>
<evidence type="ECO:0000313" key="1">
    <source>
        <dbReference type="EMBL" id="TRM59722.1"/>
    </source>
</evidence>
<dbReference type="Proteomes" id="UP000320762">
    <property type="component" value="Unassembled WGS sequence"/>
</dbReference>
<reference evidence="1 2" key="1">
    <citation type="journal article" date="2019" name="New Phytol.">
        <title>Comparative genomics reveals unique wood-decay strategies and fruiting body development in the Schizophyllaceae.</title>
        <authorList>
            <person name="Almasi E."/>
            <person name="Sahu N."/>
            <person name="Krizsan K."/>
            <person name="Balint B."/>
            <person name="Kovacs G.M."/>
            <person name="Kiss B."/>
            <person name="Cseklye J."/>
            <person name="Drula E."/>
            <person name="Henrissat B."/>
            <person name="Nagy I."/>
            <person name="Chovatia M."/>
            <person name="Adam C."/>
            <person name="LaButti K."/>
            <person name="Lipzen A."/>
            <person name="Riley R."/>
            <person name="Grigoriev I.V."/>
            <person name="Nagy L.G."/>
        </authorList>
    </citation>
    <scope>NUCLEOTIDE SEQUENCE [LARGE SCALE GENOMIC DNA]</scope>
    <source>
        <strain evidence="1 2">NL-1724</strain>
    </source>
</reference>
<dbReference type="AlphaFoldDB" id="A0A550C4J9"/>
<protein>
    <submittedName>
        <fullName evidence="1">Uncharacterized protein</fullName>
    </submittedName>
</protein>
<organism evidence="1 2">
    <name type="scientific">Schizophyllum amplum</name>
    <dbReference type="NCBI Taxonomy" id="97359"/>
    <lineage>
        <taxon>Eukaryota</taxon>
        <taxon>Fungi</taxon>
        <taxon>Dikarya</taxon>
        <taxon>Basidiomycota</taxon>
        <taxon>Agaricomycotina</taxon>
        <taxon>Agaricomycetes</taxon>
        <taxon>Agaricomycetidae</taxon>
        <taxon>Agaricales</taxon>
        <taxon>Schizophyllaceae</taxon>
        <taxon>Schizophyllum</taxon>
    </lineage>
</organism>
<gene>
    <name evidence="1" type="ORF">BD626DRAFT_408719</name>
</gene>
<comment type="caution">
    <text evidence="1">The sequence shown here is derived from an EMBL/GenBank/DDBJ whole genome shotgun (WGS) entry which is preliminary data.</text>
</comment>
<accession>A0A550C4J9</accession>